<sequence>MKTLNFLSRAAVIGSAFGLLCGCDNRPDRTLSPPEDARWVTVTFRVPEGIALQPAELLYRSAQCKSVRYNSSNEPHDIPGYNDIKRLFSAQENSNIRHLRVAVDGGGQCHWQLNSLRVSFRIAGDNPLVKGKEVIDTSYIFDFGDYGLSDGYGTGRAKAFSGERLDLKTDFFPMSYISHMFNKTTLKLFGGDTDSGRWSRRYQLKDTRFITIEPIIHMEKNVSLEADKQRGFGMVITYPDGDEEHIRKVNPDYDKLLSINNQSMH</sequence>
<accession>A0A6M8UBW1</accession>
<dbReference type="AlphaFoldDB" id="A0A6M8UBW1"/>
<organism evidence="1 2">
    <name type="scientific">Paramixta manurensis</name>
    <dbReference type="NCBI Taxonomy" id="2740817"/>
    <lineage>
        <taxon>Bacteria</taxon>
        <taxon>Pseudomonadati</taxon>
        <taxon>Pseudomonadota</taxon>
        <taxon>Gammaproteobacteria</taxon>
        <taxon>Enterobacterales</taxon>
        <taxon>Erwiniaceae</taxon>
        <taxon>Paramixta</taxon>
    </lineage>
</organism>
<gene>
    <name evidence="1" type="ORF">PMPD1_2244</name>
</gene>
<reference evidence="1 2" key="1">
    <citation type="submission" date="2020-06" db="EMBL/GenBank/DDBJ databases">
        <title>Genome sequence of Paramixta manurensis strain PD-1.</title>
        <authorList>
            <person name="Lee C.W."/>
            <person name="Kim J."/>
        </authorList>
    </citation>
    <scope>NUCLEOTIDE SEQUENCE [LARGE SCALE GENOMIC DNA]</scope>
    <source>
        <strain evidence="1 2">PD-1</strain>
    </source>
</reference>
<evidence type="ECO:0000313" key="1">
    <source>
        <dbReference type="EMBL" id="QKJ87189.1"/>
    </source>
</evidence>
<protein>
    <recommendedName>
        <fullName evidence="3">Lipoprotein</fullName>
    </recommendedName>
</protein>
<evidence type="ECO:0008006" key="3">
    <source>
        <dbReference type="Google" id="ProtNLM"/>
    </source>
</evidence>
<dbReference type="EMBL" id="CP054212">
    <property type="protein sequence ID" value="QKJ87189.1"/>
    <property type="molecule type" value="Genomic_DNA"/>
</dbReference>
<dbReference type="PROSITE" id="PS51257">
    <property type="entry name" value="PROKAR_LIPOPROTEIN"/>
    <property type="match status" value="1"/>
</dbReference>
<proteinExistence type="predicted"/>
<evidence type="ECO:0000313" key="2">
    <source>
        <dbReference type="Proteomes" id="UP000505325"/>
    </source>
</evidence>
<name>A0A6M8UBW1_9GAMM</name>
<dbReference type="RefSeq" id="WP_354292599.1">
    <property type="nucleotide sequence ID" value="NZ_CP054212.1"/>
</dbReference>
<dbReference type="Proteomes" id="UP000505325">
    <property type="component" value="Chromosome"/>
</dbReference>
<dbReference type="KEGG" id="pmak:PMPD1_2244"/>
<keyword evidence="2" id="KW-1185">Reference proteome</keyword>